<dbReference type="PANTHER" id="PTHR24260">
    <property type="match status" value="1"/>
</dbReference>
<gene>
    <name evidence="4" type="primary">LOC114246500</name>
</gene>
<feature type="chain" id="PRO_5026949503" evidence="1">
    <location>
        <begin position="21"/>
        <end position="294"/>
    </location>
</feature>
<dbReference type="InterPro" id="IPR001254">
    <property type="entry name" value="Trypsin_dom"/>
</dbReference>
<protein>
    <submittedName>
        <fullName evidence="4">Collagenase-like</fullName>
    </submittedName>
</protein>
<dbReference type="PROSITE" id="PS00134">
    <property type="entry name" value="TRYPSIN_HIS"/>
    <property type="match status" value="1"/>
</dbReference>
<dbReference type="Proteomes" id="UP000504629">
    <property type="component" value="Unplaced"/>
</dbReference>
<name>A0A6J2JZ13_BOMMA</name>
<evidence type="ECO:0000259" key="2">
    <source>
        <dbReference type="PROSITE" id="PS50240"/>
    </source>
</evidence>
<dbReference type="Gene3D" id="2.40.10.10">
    <property type="entry name" value="Trypsin-like serine proteases"/>
    <property type="match status" value="2"/>
</dbReference>
<dbReference type="PANTHER" id="PTHR24260:SF134">
    <property type="entry name" value="AT07769P-RELATED"/>
    <property type="match status" value="1"/>
</dbReference>
<proteinExistence type="predicted"/>
<evidence type="ECO:0000313" key="4">
    <source>
        <dbReference type="RefSeq" id="XP_028034840.1"/>
    </source>
</evidence>
<dbReference type="GO" id="GO:0004252">
    <property type="term" value="F:serine-type endopeptidase activity"/>
    <property type="evidence" value="ECO:0007669"/>
    <property type="project" value="InterPro"/>
</dbReference>
<dbReference type="InterPro" id="IPR051333">
    <property type="entry name" value="CLIP_Serine_Protease"/>
</dbReference>
<reference evidence="4" key="1">
    <citation type="submission" date="2025-08" db="UniProtKB">
        <authorList>
            <consortium name="RefSeq"/>
        </authorList>
    </citation>
    <scope>IDENTIFICATION</scope>
    <source>
        <tissue evidence="4">Silk gland</tissue>
    </source>
</reference>
<accession>A0A6J2JZ13</accession>
<dbReference type="SMART" id="SM00020">
    <property type="entry name" value="Tryp_SPc"/>
    <property type="match status" value="1"/>
</dbReference>
<sequence length="294" mass="31050">MMFMLKGLGFFFVALTLTKASERPALSELGIYNYHDRIGIPEAKKIWYVERELIRSGQRIAGGSTTTIFSVPYQAGLILTISAIRNSVCGGTVISDTRILTAAHCQNDGNNIVASITAVLGSNMLFTGGTRLTATGVVLHPGYNPWIVANDIAIILVPRISFSTMIQAVNLPSGSEINESFEGRTAVLSGFGVTSNGASVGLLQAISSVNLPVINNAECIRSYGNVIQAHHLCTSGANNRGACPGDTGGPLVVNINTRRVLIGVSSFFATSGCSNGLPSGFSRVSSFIPWIHSI</sequence>
<organism evidence="3 4">
    <name type="scientific">Bombyx mandarina</name>
    <name type="common">Wild silk moth</name>
    <name type="synonym">Wild silkworm</name>
    <dbReference type="NCBI Taxonomy" id="7092"/>
    <lineage>
        <taxon>Eukaryota</taxon>
        <taxon>Metazoa</taxon>
        <taxon>Ecdysozoa</taxon>
        <taxon>Arthropoda</taxon>
        <taxon>Hexapoda</taxon>
        <taxon>Insecta</taxon>
        <taxon>Pterygota</taxon>
        <taxon>Neoptera</taxon>
        <taxon>Endopterygota</taxon>
        <taxon>Lepidoptera</taxon>
        <taxon>Glossata</taxon>
        <taxon>Ditrysia</taxon>
        <taxon>Bombycoidea</taxon>
        <taxon>Bombycidae</taxon>
        <taxon>Bombycinae</taxon>
        <taxon>Bombyx</taxon>
    </lineage>
</organism>
<dbReference type="CDD" id="cd00190">
    <property type="entry name" value="Tryp_SPc"/>
    <property type="match status" value="1"/>
</dbReference>
<dbReference type="PRINTS" id="PR00722">
    <property type="entry name" value="CHYMOTRYPSIN"/>
</dbReference>
<dbReference type="InterPro" id="IPR018114">
    <property type="entry name" value="TRYPSIN_HIS"/>
</dbReference>
<keyword evidence="3" id="KW-1185">Reference proteome</keyword>
<keyword evidence="1" id="KW-0732">Signal</keyword>
<evidence type="ECO:0000256" key="1">
    <source>
        <dbReference type="SAM" id="SignalP"/>
    </source>
</evidence>
<evidence type="ECO:0000313" key="3">
    <source>
        <dbReference type="Proteomes" id="UP000504629"/>
    </source>
</evidence>
<feature type="domain" description="Peptidase S1" evidence="2">
    <location>
        <begin position="60"/>
        <end position="294"/>
    </location>
</feature>
<dbReference type="Pfam" id="PF00089">
    <property type="entry name" value="Trypsin"/>
    <property type="match status" value="1"/>
</dbReference>
<dbReference type="RefSeq" id="XP_028034840.1">
    <property type="nucleotide sequence ID" value="XM_028179039.1"/>
</dbReference>
<dbReference type="GeneID" id="114246500"/>
<dbReference type="InterPro" id="IPR043504">
    <property type="entry name" value="Peptidase_S1_PA_chymotrypsin"/>
</dbReference>
<dbReference type="OrthoDB" id="5565075at2759"/>
<dbReference type="PROSITE" id="PS50240">
    <property type="entry name" value="TRYPSIN_DOM"/>
    <property type="match status" value="1"/>
</dbReference>
<dbReference type="AlphaFoldDB" id="A0A6J2JZ13"/>
<dbReference type="KEGG" id="bman:114246500"/>
<dbReference type="InterPro" id="IPR009003">
    <property type="entry name" value="Peptidase_S1_PA"/>
</dbReference>
<dbReference type="InterPro" id="IPR001314">
    <property type="entry name" value="Peptidase_S1A"/>
</dbReference>
<dbReference type="GO" id="GO:0006508">
    <property type="term" value="P:proteolysis"/>
    <property type="evidence" value="ECO:0007669"/>
    <property type="project" value="InterPro"/>
</dbReference>
<feature type="signal peptide" evidence="1">
    <location>
        <begin position="1"/>
        <end position="20"/>
    </location>
</feature>
<dbReference type="SUPFAM" id="SSF50494">
    <property type="entry name" value="Trypsin-like serine proteases"/>
    <property type="match status" value="1"/>
</dbReference>